<dbReference type="RefSeq" id="WP_265767462.1">
    <property type="nucleotide sequence ID" value="NZ_JAGGJA010000015.1"/>
</dbReference>
<dbReference type="SUPFAM" id="SSF82784">
    <property type="entry name" value="OsmC-like"/>
    <property type="match status" value="1"/>
</dbReference>
<dbReference type="PANTHER" id="PTHR42830:SF1">
    <property type="entry name" value="OSMOTICALLY INDUCIBLE FAMILY PROTEIN"/>
    <property type="match status" value="1"/>
</dbReference>
<evidence type="ECO:0000313" key="2">
    <source>
        <dbReference type="Proteomes" id="UP001207918"/>
    </source>
</evidence>
<dbReference type="Gene3D" id="3.30.300.20">
    <property type="match status" value="1"/>
</dbReference>
<dbReference type="Pfam" id="PF02566">
    <property type="entry name" value="OsmC"/>
    <property type="match status" value="1"/>
</dbReference>
<protein>
    <submittedName>
        <fullName evidence="1">OsmC family protein</fullName>
    </submittedName>
</protein>
<proteinExistence type="predicted"/>
<name>A0ABT3PS40_9BACT</name>
<organism evidence="1 2">
    <name type="scientific">Fodinibius salsisoli</name>
    <dbReference type="NCBI Taxonomy" id="2820877"/>
    <lineage>
        <taxon>Bacteria</taxon>
        <taxon>Pseudomonadati</taxon>
        <taxon>Balneolota</taxon>
        <taxon>Balneolia</taxon>
        <taxon>Balneolales</taxon>
        <taxon>Balneolaceae</taxon>
        <taxon>Fodinibius</taxon>
    </lineage>
</organism>
<gene>
    <name evidence="1" type="ORF">J6I44_17500</name>
</gene>
<dbReference type="EMBL" id="JAGGJA010000015">
    <property type="protein sequence ID" value="MCW9708661.1"/>
    <property type="molecule type" value="Genomic_DNA"/>
</dbReference>
<sequence>MPKRKAKSTWNGDLKNGKGKMSFGSGAYEGAYSFKSRFEEGTGTNPEELIGAAHSGCFSMALSADIADAGYSPESVTTSAEVSLEGGSITTILLKTEASVPDIDEDTFQEIAEGSKENCPVSKALAGVDIKLDASLQS</sequence>
<reference evidence="1 2" key="1">
    <citation type="submission" date="2021-03" db="EMBL/GenBank/DDBJ databases">
        <title>Aliifodinibius sp. nov., a new bacterium isolated from saline soil.</title>
        <authorList>
            <person name="Galisteo C."/>
            <person name="De La Haba R."/>
            <person name="Sanchez-Porro C."/>
            <person name="Ventosa A."/>
        </authorList>
    </citation>
    <scope>NUCLEOTIDE SEQUENCE [LARGE SCALE GENOMIC DNA]</scope>
    <source>
        <strain evidence="1 2">1BSP15-2V2</strain>
    </source>
</reference>
<dbReference type="InterPro" id="IPR003718">
    <property type="entry name" value="OsmC/Ohr_fam"/>
</dbReference>
<dbReference type="InterPro" id="IPR052707">
    <property type="entry name" value="OsmC_Ohr_Peroxiredoxin"/>
</dbReference>
<comment type="caution">
    <text evidence="1">The sequence shown here is derived from an EMBL/GenBank/DDBJ whole genome shotgun (WGS) entry which is preliminary data.</text>
</comment>
<dbReference type="InterPro" id="IPR036102">
    <property type="entry name" value="OsmC/Ohrsf"/>
</dbReference>
<dbReference type="PANTHER" id="PTHR42830">
    <property type="entry name" value="OSMOTICALLY INDUCIBLE FAMILY PROTEIN"/>
    <property type="match status" value="1"/>
</dbReference>
<dbReference type="InterPro" id="IPR019904">
    <property type="entry name" value="Peroxiredoxin_OsmC"/>
</dbReference>
<keyword evidence="2" id="KW-1185">Reference proteome</keyword>
<dbReference type="NCBIfam" id="TIGR03562">
    <property type="entry name" value="osmo_induc_OsmC"/>
    <property type="match status" value="1"/>
</dbReference>
<accession>A0ABT3PS40</accession>
<evidence type="ECO:0000313" key="1">
    <source>
        <dbReference type="EMBL" id="MCW9708661.1"/>
    </source>
</evidence>
<dbReference type="InterPro" id="IPR015946">
    <property type="entry name" value="KH_dom-like_a/b"/>
</dbReference>
<dbReference type="Proteomes" id="UP001207918">
    <property type="component" value="Unassembled WGS sequence"/>
</dbReference>